<gene>
    <name evidence="2" type="ORF">NE619_17695</name>
</gene>
<feature type="transmembrane region" description="Helical" evidence="1">
    <location>
        <begin position="60"/>
        <end position="79"/>
    </location>
</feature>
<reference evidence="2 3" key="1">
    <citation type="submission" date="2022-06" db="EMBL/GenBank/DDBJ databases">
        <title>Isolation of gut microbiota from human fecal samples.</title>
        <authorList>
            <person name="Pamer E.G."/>
            <person name="Barat B."/>
            <person name="Waligurski E."/>
            <person name="Medina S."/>
            <person name="Paddock L."/>
            <person name="Mostad J."/>
        </authorList>
    </citation>
    <scope>NUCLEOTIDE SEQUENCE [LARGE SCALE GENOMIC DNA]</scope>
    <source>
        <strain evidence="2 3">SL.3.17</strain>
    </source>
</reference>
<keyword evidence="3" id="KW-1185">Reference proteome</keyword>
<keyword evidence="1" id="KW-1133">Transmembrane helix</keyword>
<dbReference type="RefSeq" id="WP_256133770.1">
    <property type="nucleotide sequence ID" value="NZ_JANFXK010000039.1"/>
</dbReference>
<protein>
    <submittedName>
        <fullName evidence="2">Uncharacterized protein</fullName>
    </submittedName>
</protein>
<keyword evidence="1" id="KW-0472">Membrane</keyword>
<dbReference type="Proteomes" id="UP001524502">
    <property type="component" value="Unassembled WGS sequence"/>
</dbReference>
<name>A0ABT1RTP2_9FIRM</name>
<proteinExistence type="predicted"/>
<feature type="transmembrane region" description="Helical" evidence="1">
    <location>
        <begin position="15"/>
        <end position="35"/>
    </location>
</feature>
<accession>A0ABT1RTP2</accession>
<keyword evidence="1" id="KW-0812">Transmembrane</keyword>
<comment type="caution">
    <text evidence="2">The sequence shown here is derived from an EMBL/GenBank/DDBJ whole genome shotgun (WGS) entry which is preliminary data.</text>
</comment>
<evidence type="ECO:0000256" key="1">
    <source>
        <dbReference type="SAM" id="Phobius"/>
    </source>
</evidence>
<sequence>MAFTSAKKKKYLKRIVIMLSLIFIIVIFLLMPFVIDAIYDYSPPIKFFDIELSKSDILDYYAQLLSLIATVILGVIAVVQTCRSQKKSEEINELQLSIARRELAVVEKQYADNMGKIEAFTPKFEIRITGYNGFYSNIKLEIKNISEKISAFRSISFDVYKNGEAMYPVKEWNIKFRSMDSSEKQSAEFSTPDMCDNVENRGQRNSWKNVKLVWKFSCDDYNGKKHYFAAEIFISNTGEFSDDYWEISKIG</sequence>
<evidence type="ECO:0000313" key="2">
    <source>
        <dbReference type="EMBL" id="MCQ4638565.1"/>
    </source>
</evidence>
<dbReference type="EMBL" id="JANFXK010000039">
    <property type="protein sequence ID" value="MCQ4638565.1"/>
    <property type="molecule type" value="Genomic_DNA"/>
</dbReference>
<evidence type="ECO:0000313" key="3">
    <source>
        <dbReference type="Proteomes" id="UP001524502"/>
    </source>
</evidence>
<organism evidence="2 3">
    <name type="scientific">Anaerovorax odorimutans</name>
    <dbReference type="NCBI Taxonomy" id="109327"/>
    <lineage>
        <taxon>Bacteria</taxon>
        <taxon>Bacillati</taxon>
        <taxon>Bacillota</taxon>
        <taxon>Clostridia</taxon>
        <taxon>Peptostreptococcales</taxon>
        <taxon>Anaerovoracaceae</taxon>
        <taxon>Anaerovorax</taxon>
    </lineage>
</organism>